<reference evidence="4" key="1">
    <citation type="submission" date="2013-03" db="EMBL/GenBank/DDBJ databases">
        <authorList>
            <person name="Jeffery W."/>
            <person name="Warren W."/>
            <person name="Wilson R.K."/>
        </authorList>
    </citation>
    <scope>NUCLEOTIDE SEQUENCE</scope>
    <source>
        <strain evidence="4">female</strain>
    </source>
</reference>
<dbReference type="PANTHER" id="PTHR47829">
    <property type="entry name" value="HYDROLASE, PUTATIVE (AFU_ORTHOLOGUE AFUA_1G12880)-RELATED"/>
    <property type="match status" value="1"/>
</dbReference>
<dbReference type="NCBIfam" id="TIGR02247">
    <property type="entry name" value="HAD-1A3-hyp"/>
    <property type="match status" value="1"/>
</dbReference>
<proteinExistence type="predicted"/>
<dbReference type="Bgee" id="ENSAMXG00000013214">
    <property type="expression patterns" value="Expressed in heart and 14 other cell types or tissues"/>
</dbReference>
<dbReference type="NCBIfam" id="TIGR01509">
    <property type="entry name" value="HAD-SF-IA-v3"/>
    <property type="match status" value="1"/>
</dbReference>
<sequence>MVLLSQKALRLLSVKRLLHPYISVAWASTHKAVIFDMFGVLIPSPLPKATEWEDKNGVPHGTIGQAIRTGGDGNTWRKYMRGELGTEEFLEAFSRDCSKIVGFDVDIGSFHSALTSASMAQPLSVMLEAVQCVRAEGLKTAVLSNNFLLPGGKSYMPMDPSLFDVIIESCRVGLCKPDPRIYQLCANRLGVSTHEAVFLDDLSHNVEAAVRLGMHGITVRDPAVAVKELEQVLKVPLSGFVPGTCSVSPNQQFPMDQLTKCLNKTMQLPHTEAVTVRQFSHSVSDSTYLISCREQQIVLKKKSNTEELRKECSLLKTLNEVGVPVPDIIGQCEVPSVMDTPFYLRSFCPGRVFYDPSLPGLDANGKKHVYEAMIQTLCQIHRVDLGTTSLQELGGPGMISLSQCVNELHQKKQSLYLFYYFTPVLFFKTYKNIFGFVSGNSVGSQVKMLVQQFKSHETQPIPAMNRLMEWLLSHLPDQQRTTLLHGSFRLNHLVFDSEKPEVRAVLGWGLSAVGDPLVDVASSCMSHYLPSSSSAQPENKLESEGIPSAEEMFELYSNAMGLESIPNWQFYMAFCFFHEAVILQTLHKTTAGTASTRHIEDMAEVAWDFATKEGFRIFNAMPRAAGL</sequence>
<dbReference type="Pfam" id="PF00702">
    <property type="entry name" value="Hydrolase"/>
    <property type="match status" value="1"/>
</dbReference>
<dbReference type="Gene3D" id="3.30.200.20">
    <property type="entry name" value="Phosphorylase Kinase, domain 1"/>
    <property type="match status" value="1"/>
</dbReference>
<evidence type="ECO:0000259" key="2">
    <source>
        <dbReference type="Pfam" id="PF01636"/>
    </source>
</evidence>
<dbReference type="InParanoid" id="A0A3B1JZW6"/>
<dbReference type="AlphaFoldDB" id="A0A3B1JZW6"/>
<dbReference type="SFLD" id="SFLDS00003">
    <property type="entry name" value="Haloacid_Dehalogenase"/>
    <property type="match status" value="1"/>
</dbReference>
<reference evidence="4" key="2">
    <citation type="journal article" date="2014" name="Nat. Commun.">
        <title>The cavefish genome reveals candidate genes for eye loss.</title>
        <authorList>
            <person name="McGaugh S.E."/>
            <person name="Gross J.B."/>
            <person name="Aken B."/>
            <person name="Blin M."/>
            <person name="Borowsky R."/>
            <person name="Chalopin D."/>
            <person name="Hinaux H."/>
            <person name="Jeffery W.R."/>
            <person name="Keene A."/>
            <person name="Ma L."/>
            <person name="Minx P."/>
            <person name="Murphy D."/>
            <person name="O'Quin K.E."/>
            <person name="Retaux S."/>
            <person name="Rohner N."/>
            <person name="Searle S.M."/>
            <person name="Stahl B.A."/>
            <person name="Tabin C."/>
            <person name="Volff J.N."/>
            <person name="Yoshizawa M."/>
            <person name="Warren W.C."/>
        </authorList>
    </citation>
    <scope>NUCLEOTIDE SEQUENCE [LARGE SCALE GENOMIC DNA]</scope>
    <source>
        <strain evidence="4">female</strain>
    </source>
</reference>
<dbReference type="InterPro" id="IPR006439">
    <property type="entry name" value="HAD-SF_hydro_IA"/>
</dbReference>
<keyword evidence="4" id="KW-1185">Reference proteome</keyword>
<dbReference type="InterPro" id="IPR023198">
    <property type="entry name" value="PGP-like_dom2"/>
</dbReference>
<dbReference type="InterPro" id="IPR036412">
    <property type="entry name" value="HAD-like_sf"/>
</dbReference>
<evidence type="ECO:0000313" key="4">
    <source>
        <dbReference type="Proteomes" id="UP000018467"/>
    </source>
</evidence>
<reference evidence="3" key="4">
    <citation type="submission" date="2025-09" db="UniProtKB">
        <authorList>
            <consortium name="Ensembl"/>
        </authorList>
    </citation>
    <scope>IDENTIFICATION</scope>
</reference>
<dbReference type="InterPro" id="IPR023214">
    <property type="entry name" value="HAD_sf"/>
</dbReference>
<keyword evidence="1" id="KW-0007">Acetylation</keyword>
<dbReference type="InterPro" id="IPR041726">
    <property type="entry name" value="ACAD10_11_N"/>
</dbReference>
<evidence type="ECO:0000313" key="3">
    <source>
        <dbReference type="Ensembl" id="ENSAMXP00000047947.1"/>
    </source>
</evidence>
<dbReference type="SUPFAM" id="SSF56112">
    <property type="entry name" value="Protein kinase-like (PK-like)"/>
    <property type="match status" value="1"/>
</dbReference>
<dbReference type="InterPro" id="IPR011009">
    <property type="entry name" value="Kinase-like_dom_sf"/>
</dbReference>
<dbReference type="InterPro" id="IPR011945">
    <property type="entry name" value="HAD-SF_ppase_IA/epoxid_hydro_N"/>
</dbReference>
<dbReference type="PANTHER" id="PTHR47829:SF3">
    <property type="entry name" value="AMINOGLYCOSIDE PHOSPHOTRANSFERASE DOMAIN-CONTAINING PROTEIN"/>
    <property type="match status" value="1"/>
</dbReference>
<evidence type="ECO:0000256" key="1">
    <source>
        <dbReference type="ARBA" id="ARBA00022990"/>
    </source>
</evidence>
<dbReference type="SFLD" id="SFLDG01129">
    <property type="entry name" value="C1.5:_HAD__Beta-PGM__Phosphata"/>
    <property type="match status" value="1"/>
</dbReference>
<accession>A0A3B1JZW6</accession>
<dbReference type="Gene3D" id="1.10.150.240">
    <property type="entry name" value="Putative phosphatase, domain 2"/>
    <property type="match status" value="1"/>
</dbReference>
<dbReference type="Ensembl" id="ENSAMXT00000053021.1">
    <property type="protein sequence ID" value="ENSAMXP00000047947.1"/>
    <property type="gene ID" value="ENSAMXG00000013214.2"/>
</dbReference>
<protein>
    <submittedName>
        <fullName evidence="3">Acyl-CoA dehydrogenase family member 10</fullName>
    </submittedName>
</protein>
<name>A0A3B1JZW6_ASTMX</name>
<dbReference type="InterPro" id="IPR002575">
    <property type="entry name" value="Aminoglycoside_PTrfase"/>
</dbReference>
<dbReference type="STRING" id="7994.ENSAMXP00000047947"/>
<dbReference type="Gene3D" id="3.40.50.1000">
    <property type="entry name" value="HAD superfamily/HAD-like"/>
    <property type="match status" value="1"/>
</dbReference>
<dbReference type="CDD" id="cd05154">
    <property type="entry name" value="ACAD10_11_N-like"/>
    <property type="match status" value="1"/>
</dbReference>
<dbReference type="Gene3D" id="3.90.1200.10">
    <property type="match status" value="1"/>
</dbReference>
<dbReference type="PRINTS" id="PR00413">
    <property type="entry name" value="HADHALOGNASE"/>
</dbReference>
<dbReference type="CDD" id="cd02603">
    <property type="entry name" value="HAD_sEH-N_like"/>
    <property type="match status" value="1"/>
</dbReference>
<feature type="domain" description="Aminoglycoside phosphotransferase" evidence="2">
    <location>
        <begin position="275"/>
        <end position="526"/>
    </location>
</feature>
<dbReference type="Proteomes" id="UP000018467">
    <property type="component" value="Unassembled WGS sequence"/>
</dbReference>
<dbReference type="Pfam" id="PF01636">
    <property type="entry name" value="APH"/>
    <property type="match status" value="1"/>
</dbReference>
<organism evidence="3 4">
    <name type="scientific">Astyanax mexicanus</name>
    <name type="common">Blind cave fish</name>
    <name type="synonym">Astyanax fasciatus mexicanus</name>
    <dbReference type="NCBI Taxonomy" id="7994"/>
    <lineage>
        <taxon>Eukaryota</taxon>
        <taxon>Metazoa</taxon>
        <taxon>Chordata</taxon>
        <taxon>Craniata</taxon>
        <taxon>Vertebrata</taxon>
        <taxon>Euteleostomi</taxon>
        <taxon>Actinopterygii</taxon>
        <taxon>Neopterygii</taxon>
        <taxon>Teleostei</taxon>
        <taxon>Ostariophysi</taxon>
        <taxon>Characiformes</taxon>
        <taxon>Characoidei</taxon>
        <taxon>Acestrorhamphidae</taxon>
        <taxon>Acestrorhamphinae</taxon>
        <taxon>Astyanax</taxon>
    </lineage>
</organism>
<dbReference type="InterPro" id="IPR052898">
    <property type="entry name" value="ACAD10-like"/>
</dbReference>
<dbReference type="SUPFAM" id="SSF56784">
    <property type="entry name" value="HAD-like"/>
    <property type="match status" value="1"/>
</dbReference>
<dbReference type="GeneTree" id="ENSGT00940000164635"/>
<reference evidence="3" key="3">
    <citation type="submission" date="2025-08" db="UniProtKB">
        <authorList>
            <consortium name="Ensembl"/>
        </authorList>
    </citation>
    <scope>IDENTIFICATION</scope>
</reference>